<dbReference type="OrthoDB" id="1900198at2759"/>
<protein>
    <submittedName>
        <fullName evidence="2">Helitron helicase</fullName>
    </submittedName>
</protein>
<dbReference type="EMBL" id="NBNE01015342">
    <property type="protein sequence ID" value="OWY93843.1"/>
    <property type="molecule type" value="Genomic_DNA"/>
</dbReference>
<keyword evidence="2" id="KW-0547">Nucleotide-binding</keyword>
<name>A0A225ULI8_9STRA</name>
<accession>A0A225ULI8</accession>
<proteinExistence type="predicted"/>
<comment type="caution">
    <text evidence="2">The sequence shown here is derived from an EMBL/GenBank/DDBJ whole genome shotgun (WGS) entry which is preliminary data.</text>
</comment>
<keyword evidence="2" id="KW-0347">Helicase</keyword>
<evidence type="ECO:0000313" key="3">
    <source>
        <dbReference type="Proteomes" id="UP000198211"/>
    </source>
</evidence>
<evidence type="ECO:0000313" key="2">
    <source>
        <dbReference type="EMBL" id="OWY93843.1"/>
    </source>
</evidence>
<dbReference type="Pfam" id="PF14214">
    <property type="entry name" value="Helitron_like_N"/>
    <property type="match status" value="1"/>
</dbReference>
<dbReference type="Proteomes" id="UP000198211">
    <property type="component" value="Unassembled WGS sequence"/>
</dbReference>
<dbReference type="InterPro" id="IPR025476">
    <property type="entry name" value="Helitron_helicase-like"/>
</dbReference>
<dbReference type="GO" id="GO:0004386">
    <property type="term" value="F:helicase activity"/>
    <property type="evidence" value="ECO:0007669"/>
    <property type="project" value="UniProtKB-KW"/>
</dbReference>
<organism evidence="2 3">
    <name type="scientific">Phytophthora megakarya</name>
    <dbReference type="NCBI Taxonomy" id="4795"/>
    <lineage>
        <taxon>Eukaryota</taxon>
        <taxon>Sar</taxon>
        <taxon>Stramenopiles</taxon>
        <taxon>Oomycota</taxon>
        <taxon>Peronosporomycetes</taxon>
        <taxon>Peronosporales</taxon>
        <taxon>Peronosporaceae</taxon>
        <taxon>Phytophthora</taxon>
    </lineage>
</organism>
<keyword evidence="2" id="KW-0067">ATP-binding</keyword>
<keyword evidence="3" id="KW-1185">Reference proteome</keyword>
<dbReference type="STRING" id="4795.A0A225ULI8"/>
<feature type="domain" description="Helitron helicase-like" evidence="1">
    <location>
        <begin position="10"/>
        <end position="112"/>
    </location>
</feature>
<reference evidence="3" key="1">
    <citation type="submission" date="2017-03" db="EMBL/GenBank/DDBJ databases">
        <title>Phytopthora megakarya and P. palmivora, two closely related causual agents of cacao black pod achieved similar genome size and gene model numbers by different mechanisms.</title>
        <authorList>
            <person name="Ali S."/>
            <person name="Shao J."/>
            <person name="Larry D.J."/>
            <person name="Kronmiller B."/>
            <person name="Shen D."/>
            <person name="Strem M.D."/>
            <person name="Melnick R.L."/>
            <person name="Guiltinan M.J."/>
            <person name="Tyler B.M."/>
            <person name="Meinhardt L.W."/>
            <person name="Bailey B.A."/>
        </authorList>
    </citation>
    <scope>NUCLEOTIDE SEQUENCE [LARGE SCALE GENOMIC DNA]</scope>
    <source>
        <strain evidence="3">zdho120</strain>
    </source>
</reference>
<keyword evidence="2" id="KW-0378">Hydrolase</keyword>
<gene>
    <name evidence="2" type="ORF">PHMEG_00036603</name>
</gene>
<sequence>MIDAVLHNGNLGEVDRLVLLPPSFTGGERYMRKQYYDSMTIPDLFITITYNPEWLEIKEAMFPDRPDLIARAVKLKLNAIKDDIIKDEIFEKERALTHVIEFQKRGLPYAHMTVKLTFHTTPTCVRSTTVNVELCSTIAAIKYMDKYMRKGPDCANSR</sequence>
<evidence type="ECO:0000259" key="1">
    <source>
        <dbReference type="Pfam" id="PF14214"/>
    </source>
</evidence>
<dbReference type="AlphaFoldDB" id="A0A225ULI8"/>